<dbReference type="RefSeq" id="WP_379865348.1">
    <property type="nucleotide sequence ID" value="NZ_JBHTBW010000040.1"/>
</dbReference>
<reference evidence="2" key="1">
    <citation type="journal article" date="2019" name="Int. J. Syst. Evol. Microbiol.">
        <title>The Global Catalogue of Microorganisms (GCM) 10K type strain sequencing project: providing services to taxonomists for standard genome sequencing and annotation.</title>
        <authorList>
            <consortium name="The Broad Institute Genomics Platform"/>
            <consortium name="The Broad Institute Genome Sequencing Center for Infectious Disease"/>
            <person name="Wu L."/>
            <person name="Ma J."/>
        </authorList>
    </citation>
    <scope>NUCLEOTIDE SEQUENCE [LARGE SCALE GENOMIC DNA]</scope>
    <source>
        <strain evidence="2">CGMCC 1.12942</strain>
    </source>
</reference>
<sequence>MEKQATCPFWLKPLKAFALYLNEMAGVPNYQRYLEHFRRHHPGEIPLTEAEFHRRATDEKYGGGKIRRCC</sequence>
<evidence type="ECO:0000313" key="2">
    <source>
        <dbReference type="Proteomes" id="UP001596500"/>
    </source>
</evidence>
<dbReference type="Pfam" id="PF04328">
    <property type="entry name" value="Sel_put"/>
    <property type="match status" value="1"/>
</dbReference>
<dbReference type="Proteomes" id="UP001596500">
    <property type="component" value="Unassembled WGS sequence"/>
</dbReference>
<dbReference type="PANTHER" id="PTHR38453:SF1">
    <property type="entry name" value="CYTOPLASMIC PROTEIN"/>
    <property type="match status" value="1"/>
</dbReference>
<dbReference type="EMBL" id="JBHTBW010000040">
    <property type="protein sequence ID" value="MFC7441853.1"/>
    <property type="molecule type" value="Genomic_DNA"/>
</dbReference>
<dbReference type="InterPro" id="IPR007423">
    <property type="entry name" value="Sel_put"/>
</dbReference>
<keyword evidence="2" id="KW-1185">Reference proteome</keyword>
<protein>
    <submittedName>
        <fullName evidence="1">YbdD/YjiX family protein</fullName>
    </submittedName>
</protein>
<dbReference type="PANTHER" id="PTHR38453">
    <property type="entry name" value="CYTOPLASMIC PROTEIN-RELATED"/>
    <property type="match status" value="1"/>
</dbReference>
<gene>
    <name evidence="1" type="ORF">ACFQNG_12195</name>
</gene>
<comment type="caution">
    <text evidence="1">The sequence shown here is derived from an EMBL/GenBank/DDBJ whole genome shotgun (WGS) entry which is preliminary data.</text>
</comment>
<name>A0ABW2RLE2_9BACL</name>
<accession>A0ABW2RLE2</accession>
<proteinExistence type="predicted"/>
<evidence type="ECO:0000313" key="1">
    <source>
        <dbReference type="EMBL" id="MFC7441853.1"/>
    </source>
</evidence>
<organism evidence="1 2">
    <name type="scientific">Laceyella putida</name>
    <dbReference type="NCBI Taxonomy" id="110101"/>
    <lineage>
        <taxon>Bacteria</taxon>
        <taxon>Bacillati</taxon>
        <taxon>Bacillota</taxon>
        <taxon>Bacilli</taxon>
        <taxon>Bacillales</taxon>
        <taxon>Thermoactinomycetaceae</taxon>
        <taxon>Laceyella</taxon>
    </lineage>
</organism>